<reference evidence="2 3" key="1">
    <citation type="submission" date="2019-02" db="EMBL/GenBank/DDBJ databases">
        <title>Deep-cultivation of Planctomycetes and their phenomic and genomic characterization uncovers novel biology.</title>
        <authorList>
            <person name="Wiegand S."/>
            <person name="Jogler M."/>
            <person name="Boedeker C."/>
            <person name="Pinto D."/>
            <person name="Vollmers J."/>
            <person name="Rivas-Marin E."/>
            <person name="Kohn T."/>
            <person name="Peeters S.H."/>
            <person name="Heuer A."/>
            <person name="Rast P."/>
            <person name="Oberbeckmann S."/>
            <person name="Bunk B."/>
            <person name="Jeske O."/>
            <person name="Meyerdierks A."/>
            <person name="Storesund J.E."/>
            <person name="Kallscheuer N."/>
            <person name="Luecker S."/>
            <person name="Lage O.M."/>
            <person name="Pohl T."/>
            <person name="Merkel B.J."/>
            <person name="Hornburger P."/>
            <person name="Mueller R.-W."/>
            <person name="Bruemmer F."/>
            <person name="Labrenz M."/>
            <person name="Spormann A.M."/>
            <person name="Op Den Camp H."/>
            <person name="Overmann J."/>
            <person name="Amann R."/>
            <person name="Jetten M.S.M."/>
            <person name="Mascher T."/>
            <person name="Medema M.H."/>
            <person name="Devos D.P."/>
            <person name="Kaster A.-K."/>
            <person name="Ovreas L."/>
            <person name="Rohde M."/>
            <person name="Galperin M.Y."/>
            <person name="Jogler C."/>
        </authorList>
    </citation>
    <scope>NUCLEOTIDE SEQUENCE [LARGE SCALE GENOMIC DNA]</scope>
    <source>
        <strain evidence="2 3">Pla22</strain>
    </source>
</reference>
<protein>
    <submittedName>
        <fullName evidence="2">Uncharacterized protein</fullName>
    </submittedName>
</protein>
<feature type="signal peptide" evidence="1">
    <location>
        <begin position="1"/>
        <end position="26"/>
    </location>
</feature>
<dbReference type="RefSeq" id="WP_146517222.1">
    <property type="nucleotide sequence ID" value="NZ_SJPI01000003.1"/>
</dbReference>
<keyword evidence="3" id="KW-1185">Reference proteome</keyword>
<evidence type="ECO:0000313" key="3">
    <source>
        <dbReference type="Proteomes" id="UP000316598"/>
    </source>
</evidence>
<keyword evidence="1" id="KW-0732">Signal</keyword>
<dbReference type="Proteomes" id="UP000316598">
    <property type="component" value="Unassembled WGS sequence"/>
</dbReference>
<evidence type="ECO:0000313" key="2">
    <source>
        <dbReference type="EMBL" id="TWT49683.1"/>
    </source>
</evidence>
<dbReference type="AlphaFoldDB" id="A0A5C5WI46"/>
<feature type="chain" id="PRO_5022906504" evidence="1">
    <location>
        <begin position="27"/>
        <end position="119"/>
    </location>
</feature>
<evidence type="ECO:0000256" key="1">
    <source>
        <dbReference type="SAM" id="SignalP"/>
    </source>
</evidence>
<proteinExistence type="predicted"/>
<accession>A0A5C5WI46</accession>
<gene>
    <name evidence="2" type="ORF">Pla22_48810</name>
</gene>
<name>A0A5C5WI46_9BACT</name>
<comment type="caution">
    <text evidence="2">The sequence shown here is derived from an EMBL/GenBank/DDBJ whole genome shotgun (WGS) entry which is preliminary data.</text>
</comment>
<sequence length="119" mass="12623" precursor="true">MIKSLCLAATVAVTGAFASISSEAMAGDCYSRSHGHNRSHHGSYYGSRYRSPVPPYRSPVVRYSSGYRGGYVPSPYRSYGYGSPSFGSRYGGFGYSGFGYGRGTSIGVGRRGVSIGIGF</sequence>
<dbReference type="EMBL" id="SJPI01000003">
    <property type="protein sequence ID" value="TWT49683.1"/>
    <property type="molecule type" value="Genomic_DNA"/>
</dbReference>
<organism evidence="2 3">
    <name type="scientific">Rubripirellula amarantea</name>
    <dbReference type="NCBI Taxonomy" id="2527999"/>
    <lineage>
        <taxon>Bacteria</taxon>
        <taxon>Pseudomonadati</taxon>
        <taxon>Planctomycetota</taxon>
        <taxon>Planctomycetia</taxon>
        <taxon>Pirellulales</taxon>
        <taxon>Pirellulaceae</taxon>
        <taxon>Rubripirellula</taxon>
    </lineage>
</organism>